<dbReference type="AlphaFoldDB" id="A0A5N6NB96"/>
<sequence length="122" mass="13065">MASTERPSVYSSSPDYEGHPLASTERPTSNVSHGPIQAKWAETGHGPTDGLKGSSGPTHVVVPRGLPIYMVFRAGQRLLGRNSAAGPIVLSRWSDQAHRMRIIDWPKVVVVRPTGGGRMAVA</sequence>
<evidence type="ECO:0000313" key="3">
    <source>
        <dbReference type="Proteomes" id="UP000326396"/>
    </source>
</evidence>
<proteinExistence type="predicted"/>
<dbReference type="EMBL" id="SZYD01000012">
    <property type="protein sequence ID" value="KAD4584557.1"/>
    <property type="molecule type" value="Genomic_DNA"/>
</dbReference>
<dbReference type="Proteomes" id="UP000326396">
    <property type="component" value="Linkage Group LG2"/>
</dbReference>
<gene>
    <name evidence="2" type="ORF">E3N88_22158</name>
</gene>
<organism evidence="2 3">
    <name type="scientific">Mikania micrantha</name>
    <name type="common">bitter vine</name>
    <dbReference type="NCBI Taxonomy" id="192012"/>
    <lineage>
        <taxon>Eukaryota</taxon>
        <taxon>Viridiplantae</taxon>
        <taxon>Streptophyta</taxon>
        <taxon>Embryophyta</taxon>
        <taxon>Tracheophyta</taxon>
        <taxon>Spermatophyta</taxon>
        <taxon>Magnoliopsida</taxon>
        <taxon>eudicotyledons</taxon>
        <taxon>Gunneridae</taxon>
        <taxon>Pentapetalae</taxon>
        <taxon>asterids</taxon>
        <taxon>campanulids</taxon>
        <taxon>Asterales</taxon>
        <taxon>Asteraceae</taxon>
        <taxon>Asteroideae</taxon>
        <taxon>Heliantheae alliance</taxon>
        <taxon>Eupatorieae</taxon>
        <taxon>Mikania</taxon>
    </lineage>
</organism>
<feature type="compositionally biased region" description="Polar residues" evidence="1">
    <location>
        <begin position="1"/>
        <end position="14"/>
    </location>
</feature>
<keyword evidence="3" id="KW-1185">Reference proteome</keyword>
<feature type="region of interest" description="Disordered" evidence="1">
    <location>
        <begin position="1"/>
        <end position="58"/>
    </location>
</feature>
<comment type="caution">
    <text evidence="2">The sequence shown here is derived from an EMBL/GenBank/DDBJ whole genome shotgun (WGS) entry which is preliminary data.</text>
</comment>
<accession>A0A5N6NB96</accession>
<reference evidence="2 3" key="1">
    <citation type="submission" date="2019-05" db="EMBL/GenBank/DDBJ databases">
        <title>Mikania micrantha, genome provides insights into the molecular mechanism of rapid growth.</title>
        <authorList>
            <person name="Liu B."/>
        </authorList>
    </citation>
    <scope>NUCLEOTIDE SEQUENCE [LARGE SCALE GENOMIC DNA]</scope>
    <source>
        <strain evidence="2">NLD-2019</strain>
        <tissue evidence="2">Leaf</tissue>
    </source>
</reference>
<name>A0A5N6NB96_9ASTR</name>
<evidence type="ECO:0000313" key="2">
    <source>
        <dbReference type="EMBL" id="KAD4584557.1"/>
    </source>
</evidence>
<evidence type="ECO:0000256" key="1">
    <source>
        <dbReference type="SAM" id="MobiDB-lite"/>
    </source>
</evidence>
<protein>
    <submittedName>
        <fullName evidence="2">Uncharacterized protein</fullName>
    </submittedName>
</protein>